<proteinExistence type="predicted"/>
<gene>
    <name evidence="1" type="ORF">G7043_45950</name>
</gene>
<sequence>MSIRRWLANLLRADDPDLRTLTRERLAELREIAKSRGYTGRAWRDGEDYEINESAFVWLQVGDDIGDGVVVCNLVVSQTEFTGRRPTGTSIRRHTLHVHQDELGTLTRATAEQARHAYFVLQASVPLNRDEAEPW</sequence>
<name>A0A7C9VW69_9PSEU</name>
<organism evidence="1 2">
    <name type="scientific">Lentzea alba</name>
    <dbReference type="NCBI Taxonomy" id="2714351"/>
    <lineage>
        <taxon>Bacteria</taxon>
        <taxon>Bacillati</taxon>
        <taxon>Actinomycetota</taxon>
        <taxon>Actinomycetes</taxon>
        <taxon>Pseudonocardiales</taxon>
        <taxon>Pseudonocardiaceae</taxon>
        <taxon>Lentzea</taxon>
    </lineage>
</organism>
<accession>A0A7C9VW69</accession>
<evidence type="ECO:0000313" key="1">
    <source>
        <dbReference type="EMBL" id="NGY66254.1"/>
    </source>
</evidence>
<keyword evidence="2" id="KW-1185">Reference proteome</keyword>
<evidence type="ECO:0000313" key="2">
    <source>
        <dbReference type="Proteomes" id="UP000481360"/>
    </source>
</evidence>
<protein>
    <submittedName>
        <fullName evidence="1">Uncharacterized protein</fullName>
    </submittedName>
</protein>
<dbReference type="EMBL" id="JAAMPJ010000021">
    <property type="protein sequence ID" value="NGY66254.1"/>
    <property type="molecule type" value="Genomic_DNA"/>
</dbReference>
<dbReference type="Proteomes" id="UP000481360">
    <property type="component" value="Unassembled WGS sequence"/>
</dbReference>
<comment type="caution">
    <text evidence="1">The sequence shown here is derived from an EMBL/GenBank/DDBJ whole genome shotgun (WGS) entry which is preliminary data.</text>
</comment>
<reference evidence="1 2" key="1">
    <citation type="submission" date="2020-03" db="EMBL/GenBank/DDBJ databases">
        <title>Isolation and identification of active actinomycetes.</title>
        <authorList>
            <person name="Sun X."/>
        </authorList>
    </citation>
    <scope>NUCLEOTIDE SEQUENCE [LARGE SCALE GENOMIC DNA]</scope>
    <source>
        <strain evidence="1 2">NEAU-D13</strain>
    </source>
</reference>
<dbReference type="AlphaFoldDB" id="A0A7C9VW69"/>
<dbReference type="RefSeq" id="WP_166055828.1">
    <property type="nucleotide sequence ID" value="NZ_JAAMPJ010000021.1"/>
</dbReference>